<feature type="signal peptide" evidence="2">
    <location>
        <begin position="1"/>
        <end position="32"/>
    </location>
</feature>
<dbReference type="Proteomes" id="UP000000528">
    <property type="component" value="Chromosome"/>
</dbReference>
<dbReference type="HOGENOM" id="CLU_015669_0_0_14"/>
<feature type="domain" description="DUF31" evidence="3">
    <location>
        <begin position="339"/>
        <end position="701"/>
    </location>
</feature>
<keyword evidence="5" id="KW-1185">Reference proteome</keyword>
<dbReference type="InterPro" id="IPR022381">
    <property type="entry name" value="Uncharacterised_MG067"/>
</dbReference>
<evidence type="ECO:0000313" key="4">
    <source>
        <dbReference type="EMBL" id="CAC13461.1"/>
    </source>
</evidence>
<dbReference type="PRINTS" id="PR00840">
    <property type="entry name" value="Y06768FAMILY"/>
</dbReference>
<dbReference type="eggNOG" id="ENOG5033SXH">
    <property type="taxonomic scope" value="Bacteria"/>
</dbReference>
<name>Q98QS3_MYCPU</name>
<protein>
    <submittedName>
        <fullName evidence="4">LIPOPROTEIN</fullName>
    </submittedName>
</protein>
<proteinExistence type="predicted"/>
<feature type="chain" id="PRO_5004322607" evidence="2">
    <location>
        <begin position="33"/>
        <end position="785"/>
    </location>
</feature>
<evidence type="ECO:0000259" key="3">
    <source>
        <dbReference type="Pfam" id="PF01732"/>
    </source>
</evidence>
<dbReference type="KEGG" id="mpu:MYPU_2880"/>
<dbReference type="InterPro" id="IPR022382">
    <property type="entry name" value="Mycoplasma_peptidase_DUF31"/>
</dbReference>
<accession>Q98QS3</accession>
<organism evidence="5">
    <name type="scientific">Mycoplasmopsis pulmonis (strain UAB CTIP)</name>
    <name type="common">Mycoplasma pulmonis</name>
    <dbReference type="NCBI Taxonomy" id="272635"/>
    <lineage>
        <taxon>Bacteria</taxon>
        <taxon>Bacillati</taxon>
        <taxon>Mycoplasmatota</taxon>
        <taxon>Mycoplasmoidales</taxon>
        <taxon>Metamycoplasmataceae</taxon>
        <taxon>Mycoplasmopsis</taxon>
    </lineage>
</organism>
<dbReference type="InterPro" id="IPR043504">
    <property type="entry name" value="Peptidase_S1_PA_chymotrypsin"/>
</dbReference>
<dbReference type="EMBL" id="AL445564">
    <property type="protein sequence ID" value="CAC13461.1"/>
    <property type="molecule type" value="Genomic_DNA"/>
</dbReference>
<dbReference type="PROSITE" id="PS51257">
    <property type="entry name" value="PROKAR_LIPOPROTEIN"/>
    <property type="match status" value="1"/>
</dbReference>
<sequence>MKVKVTKLKNKKQIYKIFSSFALLAMPSIALSSCSKNSDEKVVISKPKSPVNPNVQNNQSGSTEQTKQVEPNKKDLDKNNSSESSKNSSSSSDDRPIISNDPYADVISSSENPDQKVDIKLKDYSSEGFRSTFGLNTDFLDSFPSKISVSLKPQFKDKYTIVEFKTKRVPYLDSNGKDISQLEGKVKFEITLQDKENSNKEILTYGFLTGFVGLKNYAKASHEQQYNFENKFYTDATKGYLKSEKIWDGKNIDPKFRPDTNASTQDQENYNKKAEELKMDNWYNSYAKGHSVASYSNNQFQGIAIKEDKIVPKTGLNNAHLVNGGNIYRNKGVARLLLNETYKKIAEQSYSVQFTSKKVGNLANTNSGTMWILDYVKEPNKAYPTKWLFATNVHVSSSLNSNTDFIRAYTVKKDTPLLEKLTHTDFLISDEAKKKSNFMQYTLNTRAMRKIYEATDFLKTSPKDFLTHSQKKKYADIEEFADFAVLEIDFEKIDKNFMGDFKNAYEMARSFTHNYAERQQDHVKFLKESYLKNYEKIDAPLEDSKQTNFNGDQLFALGFPTAENDFFASDDDRKNKNLTPQERYDRQQKLAEKFSLWINADPKYYDKFDDLKANTNKYPNHLRGNYLSRQLAFRQFKDKPGVFDAFLIAPFINDDGPHVHSDGKKYFSYGLNYLIKDYVPPGGSSGSSIRNQNNELVGIFHSGNQSANSGIAAAFRSEGFDYQGLYGKYKLAQYDLIFGGGKDQKTSYRQALAKAYENLGANLKTNIFANGISDDQVPSEFRFKN</sequence>
<feature type="compositionally biased region" description="Polar residues" evidence="1">
    <location>
        <begin position="51"/>
        <end position="69"/>
    </location>
</feature>
<dbReference type="RefSeq" id="WP_010925092.1">
    <property type="nucleotide sequence ID" value="NC_002771.1"/>
</dbReference>
<reference evidence="4 5" key="1">
    <citation type="journal article" date="2001" name="Nucleic Acids Res.">
        <title>The complete genome sequence of the murine respiratory pathogen Mycoplasma pulmonis.</title>
        <authorList>
            <person name="Chambaud I."/>
            <person name="Heilig R."/>
            <person name="Ferris S."/>
            <person name="Barbe V."/>
            <person name="Samson D."/>
            <person name="Galisson F."/>
            <person name="Moszer I."/>
            <person name="Dybvig K."/>
            <person name="Wroblewski H."/>
            <person name="Viari A."/>
            <person name="Rocha E.P.C."/>
            <person name="Blanchard A."/>
        </authorList>
    </citation>
    <scope>NUCLEOTIDE SEQUENCE [LARGE SCALE GENOMIC DNA]</scope>
    <source>
        <strain evidence="4 5">UAB CTIP</strain>
    </source>
</reference>
<dbReference type="Pfam" id="PF01732">
    <property type="entry name" value="Mycop_pep_DUF31"/>
    <property type="match status" value="1"/>
</dbReference>
<dbReference type="Gene3D" id="2.40.10.10">
    <property type="entry name" value="Trypsin-like serine proteases"/>
    <property type="match status" value="1"/>
</dbReference>
<evidence type="ECO:0000256" key="1">
    <source>
        <dbReference type="SAM" id="MobiDB-lite"/>
    </source>
</evidence>
<evidence type="ECO:0000256" key="2">
    <source>
        <dbReference type="SAM" id="SignalP"/>
    </source>
</evidence>
<dbReference type="STRING" id="272635.gene:17576878"/>
<dbReference type="NCBIfam" id="NF045841">
    <property type="entry name" value="Ig_SerProt_MIP"/>
    <property type="match status" value="1"/>
</dbReference>
<dbReference type="BioCyc" id="MPUL272635:G1GT6-289-MONOMER"/>
<feature type="compositionally biased region" description="Low complexity" evidence="1">
    <location>
        <begin position="81"/>
        <end position="91"/>
    </location>
</feature>
<keyword evidence="4" id="KW-0449">Lipoprotein</keyword>
<gene>
    <name evidence="4" type="ordered locus">MYPU_2880</name>
</gene>
<dbReference type="PIR" id="H90547">
    <property type="entry name" value="H90547"/>
</dbReference>
<keyword evidence="2" id="KW-0732">Signal</keyword>
<dbReference type="NCBIfam" id="NF045842">
    <property type="entry name" value="MIP_near_MIB"/>
    <property type="match status" value="1"/>
</dbReference>
<dbReference type="AlphaFoldDB" id="Q98QS3"/>
<feature type="compositionally biased region" description="Basic and acidic residues" evidence="1">
    <location>
        <begin position="70"/>
        <end position="80"/>
    </location>
</feature>
<feature type="region of interest" description="Disordered" evidence="1">
    <location>
        <begin position="37"/>
        <end position="111"/>
    </location>
</feature>
<evidence type="ECO:0000313" key="5">
    <source>
        <dbReference type="Proteomes" id="UP000000528"/>
    </source>
</evidence>